<proteinExistence type="predicted"/>
<dbReference type="Proteomes" id="UP000494216">
    <property type="component" value="Unassembled WGS sequence"/>
</dbReference>
<evidence type="ECO:0000313" key="1">
    <source>
        <dbReference type="EMBL" id="CAA9890949.1"/>
    </source>
</evidence>
<comment type="caution">
    <text evidence="1">The sequence shown here is derived from an EMBL/GenBank/DDBJ whole genome shotgun (WGS) entry which is preliminary data.</text>
</comment>
<gene>
    <name evidence="1" type="ORF">METHB2_300027</name>
</gene>
<evidence type="ECO:0000313" key="2">
    <source>
        <dbReference type="Proteomes" id="UP000494216"/>
    </source>
</evidence>
<organism evidence="1 2">
    <name type="scientific">Candidatus Methylobacter favarea</name>
    <dbReference type="NCBI Taxonomy" id="2707345"/>
    <lineage>
        <taxon>Bacteria</taxon>
        <taxon>Pseudomonadati</taxon>
        <taxon>Pseudomonadota</taxon>
        <taxon>Gammaproteobacteria</taxon>
        <taxon>Methylococcales</taxon>
        <taxon>Methylococcaceae</taxon>
        <taxon>Methylobacter</taxon>
    </lineage>
</organism>
<accession>A0A8S0WAQ4</accession>
<protein>
    <submittedName>
        <fullName evidence="1">Uncharacterized protein</fullName>
    </submittedName>
</protein>
<dbReference type="EMBL" id="CADCXN010000059">
    <property type="protein sequence ID" value="CAA9890949.1"/>
    <property type="molecule type" value="Genomic_DNA"/>
</dbReference>
<dbReference type="AlphaFoldDB" id="A0A8S0WAQ4"/>
<sequence>MKTPKIPQIIVFFKASLLPPRAKKAAQAMVAAHIKKIPLAGPTAKNVANPARTPILKESAVRLFIDHISKNYTSVYCLFDSALRSSTKPVFMITLAS</sequence>
<reference evidence="1 2" key="1">
    <citation type="submission" date="2020-02" db="EMBL/GenBank/DDBJ databases">
        <authorList>
            <person name="Hogendoorn C."/>
        </authorList>
    </citation>
    <scope>NUCLEOTIDE SEQUENCE [LARGE SCALE GENOMIC DNA]</scope>
    <source>
        <strain evidence="1">METHB21</strain>
    </source>
</reference>
<keyword evidence="2" id="KW-1185">Reference proteome</keyword>
<name>A0A8S0WAQ4_9GAMM</name>